<dbReference type="InterPro" id="IPR007899">
    <property type="entry name" value="CHAD_dom"/>
</dbReference>
<evidence type="ECO:0000313" key="2">
    <source>
        <dbReference type="EMBL" id="GAA1500555.1"/>
    </source>
</evidence>
<comment type="caution">
    <text evidence="2">The sequence shown here is derived from an EMBL/GenBank/DDBJ whole genome shotgun (WGS) entry which is preliminary data.</text>
</comment>
<proteinExistence type="predicted"/>
<dbReference type="PROSITE" id="PS51708">
    <property type="entry name" value="CHAD"/>
    <property type="match status" value="1"/>
</dbReference>
<dbReference type="Gene3D" id="1.40.20.10">
    <property type="entry name" value="CHAD domain"/>
    <property type="match status" value="1"/>
</dbReference>
<sequence>MARQAGRTAGALLAARIAEQSGVLAGLGPAVRADAPDSVHQMRIASRRVRSALRAYGPPLAGVAGELRWLASVLGQARDSEVLGELLIGRAARLPAECGPEQLVTRLTTWSRAQAEQARPQVLAALDGPRYAALTATLARLSAEPPPADGLPALAELARREQRRVSARLRAAAAAESGTERDGELHEARKAAKWARYLGETAGPSARAFTARMKALQELLGVHQDSVVACGALRGLAREQPGEGFGYGVLYGEQLAVAARAREQLPEVWRRARREPFGD</sequence>
<protein>
    <recommendedName>
        <fullName evidence="1">CHAD domain-containing protein</fullName>
    </recommendedName>
</protein>
<dbReference type="InterPro" id="IPR038186">
    <property type="entry name" value="CHAD_dom_sf"/>
</dbReference>
<dbReference type="EMBL" id="BAAANT010000072">
    <property type="protein sequence ID" value="GAA1500555.1"/>
    <property type="molecule type" value="Genomic_DNA"/>
</dbReference>
<evidence type="ECO:0000313" key="3">
    <source>
        <dbReference type="Proteomes" id="UP001422759"/>
    </source>
</evidence>
<dbReference type="SMART" id="SM00880">
    <property type="entry name" value="CHAD"/>
    <property type="match status" value="1"/>
</dbReference>
<organism evidence="2 3">
    <name type="scientific">Kitasatospora kazusensis</name>
    <dbReference type="NCBI Taxonomy" id="407974"/>
    <lineage>
        <taxon>Bacteria</taxon>
        <taxon>Bacillati</taxon>
        <taxon>Actinomycetota</taxon>
        <taxon>Actinomycetes</taxon>
        <taxon>Kitasatosporales</taxon>
        <taxon>Streptomycetaceae</taxon>
        <taxon>Kitasatospora</taxon>
    </lineage>
</organism>
<dbReference type="RefSeq" id="WP_344469607.1">
    <property type="nucleotide sequence ID" value="NZ_BAAANT010000072.1"/>
</dbReference>
<dbReference type="Proteomes" id="UP001422759">
    <property type="component" value="Unassembled WGS sequence"/>
</dbReference>
<reference evidence="2 3" key="1">
    <citation type="journal article" date="2019" name="Int. J. Syst. Evol. Microbiol.">
        <title>The Global Catalogue of Microorganisms (GCM) 10K type strain sequencing project: providing services to taxonomists for standard genome sequencing and annotation.</title>
        <authorList>
            <consortium name="The Broad Institute Genomics Platform"/>
            <consortium name="The Broad Institute Genome Sequencing Center for Infectious Disease"/>
            <person name="Wu L."/>
            <person name="Ma J."/>
        </authorList>
    </citation>
    <scope>NUCLEOTIDE SEQUENCE [LARGE SCALE GENOMIC DNA]</scope>
    <source>
        <strain evidence="2 3">JCM 14560</strain>
    </source>
</reference>
<dbReference type="PANTHER" id="PTHR39339:SF1">
    <property type="entry name" value="CHAD DOMAIN-CONTAINING PROTEIN"/>
    <property type="match status" value="1"/>
</dbReference>
<dbReference type="PANTHER" id="PTHR39339">
    <property type="entry name" value="SLR1444 PROTEIN"/>
    <property type="match status" value="1"/>
</dbReference>
<name>A0ABN1ZL63_9ACTN</name>
<evidence type="ECO:0000259" key="1">
    <source>
        <dbReference type="PROSITE" id="PS51708"/>
    </source>
</evidence>
<gene>
    <name evidence="2" type="ORF">GCM10009760_62210</name>
</gene>
<keyword evidence="3" id="KW-1185">Reference proteome</keyword>
<dbReference type="Pfam" id="PF05235">
    <property type="entry name" value="CHAD"/>
    <property type="match status" value="1"/>
</dbReference>
<accession>A0ABN1ZL63</accession>
<feature type="domain" description="CHAD" evidence="1">
    <location>
        <begin position="6"/>
        <end position="274"/>
    </location>
</feature>